<evidence type="ECO:0000256" key="6">
    <source>
        <dbReference type="ARBA" id="ARBA00023157"/>
    </source>
</evidence>
<protein>
    <recommendedName>
        <fullName evidence="7">Knottins-like domain-containing protein</fullName>
    </recommendedName>
</protein>
<dbReference type="InterPro" id="IPR008176">
    <property type="entry name" value="Defensin_plant"/>
</dbReference>
<gene>
    <name evidence="8" type="ORF">TCM_034086</name>
</gene>
<dbReference type="PROSITE" id="PS00940">
    <property type="entry name" value="GAMMA_THIONIN"/>
    <property type="match status" value="1"/>
</dbReference>
<dbReference type="InParanoid" id="A0A061FJZ8"/>
<evidence type="ECO:0000256" key="3">
    <source>
        <dbReference type="ARBA" id="ARBA00022577"/>
    </source>
</evidence>
<evidence type="ECO:0000259" key="7">
    <source>
        <dbReference type="SMART" id="SM00505"/>
    </source>
</evidence>
<proteinExistence type="inferred from homology"/>
<dbReference type="InterPro" id="IPR003614">
    <property type="entry name" value="Knottins"/>
</dbReference>
<dbReference type="SMART" id="SM00505">
    <property type="entry name" value="Knot1"/>
    <property type="match status" value="1"/>
</dbReference>
<organism evidence="8 9">
    <name type="scientific">Theobroma cacao</name>
    <name type="common">Cacao</name>
    <name type="synonym">Cocoa</name>
    <dbReference type="NCBI Taxonomy" id="3641"/>
    <lineage>
        <taxon>Eukaryota</taxon>
        <taxon>Viridiplantae</taxon>
        <taxon>Streptophyta</taxon>
        <taxon>Embryophyta</taxon>
        <taxon>Tracheophyta</taxon>
        <taxon>Spermatophyta</taxon>
        <taxon>Magnoliopsida</taxon>
        <taxon>eudicotyledons</taxon>
        <taxon>Gunneridae</taxon>
        <taxon>Pentapetalae</taxon>
        <taxon>rosids</taxon>
        <taxon>malvids</taxon>
        <taxon>Malvales</taxon>
        <taxon>Malvaceae</taxon>
        <taxon>Byttnerioideae</taxon>
        <taxon>Theobroma</taxon>
    </lineage>
</organism>
<dbReference type="HOGENOM" id="CLU_161668_3_0_1"/>
<dbReference type="Gramene" id="EOY14819">
    <property type="protein sequence ID" value="EOY14819"/>
    <property type="gene ID" value="TCM_034086"/>
</dbReference>
<dbReference type="EMBL" id="CM001886">
    <property type="protein sequence ID" value="EOY14819.1"/>
    <property type="molecule type" value="Genomic_DNA"/>
</dbReference>
<dbReference type="AlphaFoldDB" id="A0A061FJZ8"/>
<dbReference type="Pfam" id="PF00304">
    <property type="entry name" value="Gamma-thionin"/>
    <property type="match status" value="1"/>
</dbReference>
<accession>A0A061FJZ8</accession>
<evidence type="ECO:0000313" key="8">
    <source>
        <dbReference type="EMBL" id="EOY14819.1"/>
    </source>
</evidence>
<sequence>MLLVEAQICQRRSLTWSGFCGNSGNCDLRCRNSEGALQGACHRQFLGFACFCYFRC</sequence>
<evidence type="ECO:0000256" key="4">
    <source>
        <dbReference type="ARBA" id="ARBA00022729"/>
    </source>
</evidence>
<dbReference type="PANTHER" id="PTHR33147">
    <property type="entry name" value="DEFENSIN-LIKE PROTEIN 1"/>
    <property type="match status" value="1"/>
</dbReference>
<dbReference type="GO" id="GO:0050832">
    <property type="term" value="P:defense response to fungus"/>
    <property type="evidence" value="ECO:0007669"/>
    <property type="project" value="UniProtKB-KW"/>
</dbReference>
<dbReference type="SUPFAM" id="SSF57095">
    <property type="entry name" value="Scorpion toxin-like"/>
    <property type="match status" value="1"/>
</dbReference>
<keyword evidence="6" id="KW-1015">Disulfide bond</keyword>
<dbReference type="GO" id="GO:0031640">
    <property type="term" value="P:killing of cells of another organism"/>
    <property type="evidence" value="ECO:0007669"/>
    <property type="project" value="UniProtKB-KW"/>
</dbReference>
<keyword evidence="2" id="KW-0929">Antimicrobial</keyword>
<evidence type="ECO:0000256" key="5">
    <source>
        <dbReference type="ARBA" id="ARBA00022821"/>
    </source>
</evidence>
<dbReference type="Proteomes" id="UP000026915">
    <property type="component" value="Chromosome 8"/>
</dbReference>
<name>A0A061FJZ8_THECC</name>
<dbReference type="GO" id="GO:0006952">
    <property type="term" value="P:defense response"/>
    <property type="evidence" value="ECO:0000318"/>
    <property type="project" value="GO_Central"/>
</dbReference>
<keyword evidence="3" id="KW-0295">Fungicide</keyword>
<feature type="domain" description="Knottins-like" evidence="7">
    <location>
        <begin position="8"/>
        <end position="56"/>
    </location>
</feature>
<keyword evidence="5" id="KW-0611">Plant defense</keyword>
<dbReference type="Gene3D" id="3.30.30.10">
    <property type="entry name" value="Knottin, scorpion toxin-like"/>
    <property type="match status" value="1"/>
</dbReference>
<keyword evidence="9" id="KW-1185">Reference proteome</keyword>
<reference evidence="8 9" key="1">
    <citation type="journal article" date="2013" name="Genome Biol.">
        <title>The genome sequence of the most widely cultivated cacao type and its use to identify candidate genes regulating pod color.</title>
        <authorList>
            <person name="Motamayor J.C."/>
            <person name="Mockaitis K."/>
            <person name="Schmutz J."/>
            <person name="Haiminen N."/>
            <person name="Iii D.L."/>
            <person name="Cornejo O."/>
            <person name="Findley S.D."/>
            <person name="Zheng P."/>
            <person name="Utro F."/>
            <person name="Royaert S."/>
            <person name="Saski C."/>
            <person name="Jenkins J."/>
            <person name="Podicheti R."/>
            <person name="Zhao M."/>
            <person name="Scheffler B.E."/>
            <person name="Stack J.C."/>
            <person name="Feltus F.A."/>
            <person name="Mustiga G.M."/>
            <person name="Amores F."/>
            <person name="Phillips W."/>
            <person name="Marelli J.P."/>
            <person name="May G.D."/>
            <person name="Shapiro H."/>
            <person name="Ma J."/>
            <person name="Bustamante C.D."/>
            <person name="Schnell R.J."/>
            <person name="Main D."/>
            <person name="Gilbert D."/>
            <person name="Parida L."/>
            <person name="Kuhn D.N."/>
        </authorList>
    </citation>
    <scope>NUCLEOTIDE SEQUENCE [LARGE SCALE GENOMIC DNA]</scope>
    <source>
        <strain evidence="9">cv. Matina 1-6</strain>
    </source>
</reference>
<dbReference type="PANTHER" id="PTHR33147:SF46">
    <property type="entry name" value="DEFENSIN-LIKE PROTEIN 19"/>
    <property type="match status" value="1"/>
</dbReference>
<dbReference type="InterPro" id="IPR036574">
    <property type="entry name" value="Scorpion_toxin-like_sf"/>
</dbReference>
<dbReference type="OMA" id="VEARICQ"/>
<comment type="similarity">
    <text evidence="1">Belongs to the DEFL family.</text>
</comment>
<keyword evidence="4" id="KW-0732">Signal</keyword>
<evidence type="ECO:0000256" key="2">
    <source>
        <dbReference type="ARBA" id="ARBA00022529"/>
    </source>
</evidence>
<evidence type="ECO:0000313" key="9">
    <source>
        <dbReference type="Proteomes" id="UP000026915"/>
    </source>
</evidence>
<evidence type="ECO:0000256" key="1">
    <source>
        <dbReference type="ARBA" id="ARBA00006722"/>
    </source>
</evidence>